<feature type="compositionally biased region" description="Basic and acidic residues" evidence="1">
    <location>
        <begin position="1"/>
        <end position="19"/>
    </location>
</feature>
<dbReference type="RefSeq" id="WP_073307346.1">
    <property type="nucleotide sequence ID" value="NZ_FQWV01000002.1"/>
</dbReference>
<sequence>MTRSLDLEELRSARAKEQQKSTLTDLPEDPSLFERVQAAAVEDDVDGEDLQKLTTEFVDERLGKLTKLASFAAADLPISTDGMTEREEALVRDLEALLVEYREEVIPVEEPDAQLSDFSEVADA</sequence>
<accession>A0A1M5MN53</accession>
<reference evidence="2 3" key="1">
    <citation type="submission" date="2016-11" db="EMBL/GenBank/DDBJ databases">
        <authorList>
            <person name="Jaros S."/>
            <person name="Januszkiewicz K."/>
            <person name="Wedrychowicz H."/>
        </authorList>
    </citation>
    <scope>NUCLEOTIDE SEQUENCE [LARGE SCALE GENOMIC DNA]</scope>
    <source>
        <strain evidence="2 3">DSM 9297</strain>
    </source>
</reference>
<evidence type="ECO:0000256" key="1">
    <source>
        <dbReference type="SAM" id="MobiDB-lite"/>
    </source>
</evidence>
<evidence type="ECO:0000313" key="2">
    <source>
        <dbReference type="EMBL" id="SHG78472.1"/>
    </source>
</evidence>
<proteinExistence type="predicted"/>
<evidence type="ECO:0000313" key="3">
    <source>
        <dbReference type="Proteomes" id="UP000184357"/>
    </source>
</evidence>
<gene>
    <name evidence="2" type="ORF">SAMN05443636_1066</name>
</gene>
<dbReference type="EMBL" id="FQWV01000002">
    <property type="protein sequence ID" value="SHG78472.1"/>
    <property type="molecule type" value="Genomic_DNA"/>
</dbReference>
<dbReference type="AlphaFoldDB" id="A0A1M5MN53"/>
<organism evidence="2 3">
    <name type="scientific">Halobaculum gomorrense</name>
    <dbReference type="NCBI Taxonomy" id="43928"/>
    <lineage>
        <taxon>Archaea</taxon>
        <taxon>Methanobacteriati</taxon>
        <taxon>Methanobacteriota</taxon>
        <taxon>Stenosarchaea group</taxon>
        <taxon>Halobacteria</taxon>
        <taxon>Halobacteriales</taxon>
        <taxon>Haloferacaceae</taxon>
        <taxon>Halobaculum</taxon>
    </lineage>
</organism>
<name>A0A1M5MN53_9EURY</name>
<dbReference type="STRING" id="43928.SAMN05443636_1066"/>
<dbReference type="Proteomes" id="UP000184357">
    <property type="component" value="Unassembled WGS sequence"/>
</dbReference>
<feature type="region of interest" description="Disordered" evidence="1">
    <location>
        <begin position="1"/>
        <end position="29"/>
    </location>
</feature>
<keyword evidence="3" id="KW-1185">Reference proteome</keyword>
<protein>
    <submittedName>
        <fullName evidence="2">Uncharacterized protein</fullName>
    </submittedName>
</protein>